<dbReference type="RefSeq" id="WP_171656362.1">
    <property type="nucleotide sequence ID" value="NZ_WHOD01000128.1"/>
</dbReference>
<dbReference type="SMART" id="SM00052">
    <property type="entry name" value="EAL"/>
    <property type="match status" value="1"/>
</dbReference>
<dbReference type="Gene3D" id="3.10.580.10">
    <property type="entry name" value="CBS-domain"/>
    <property type="match status" value="1"/>
</dbReference>
<comment type="caution">
    <text evidence="3">The sequence shown here is derived from an EMBL/GenBank/DDBJ whole genome shotgun (WGS) entry which is preliminary data.</text>
</comment>
<dbReference type="CDD" id="cd01949">
    <property type="entry name" value="GGDEF"/>
    <property type="match status" value="1"/>
</dbReference>
<dbReference type="InterPro" id="IPR000160">
    <property type="entry name" value="GGDEF_dom"/>
</dbReference>
<dbReference type="CDD" id="cd01948">
    <property type="entry name" value="EAL"/>
    <property type="match status" value="1"/>
</dbReference>
<name>A0A972H3R3_9BACL</name>
<evidence type="ECO:0000313" key="3">
    <source>
        <dbReference type="EMBL" id="NOU98115.1"/>
    </source>
</evidence>
<reference evidence="3" key="1">
    <citation type="submission" date="2019-10" db="EMBL/GenBank/DDBJ databases">
        <title>Description of Paenibacillus glebae sp. nov.</title>
        <authorList>
            <person name="Carlier A."/>
            <person name="Qi S."/>
        </authorList>
    </citation>
    <scope>NUCLEOTIDE SEQUENCE</scope>
    <source>
        <strain evidence="3">LMG 31456</strain>
    </source>
</reference>
<dbReference type="PANTHER" id="PTHR33121">
    <property type="entry name" value="CYCLIC DI-GMP PHOSPHODIESTERASE PDEF"/>
    <property type="match status" value="1"/>
</dbReference>
<dbReference type="Pfam" id="PF00563">
    <property type="entry name" value="EAL"/>
    <property type="match status" value="1"/>
</dbReference>
<dbReference type="Proteomes" id="UP000641588">
    <property type="component" value="Unassembled WGS sequence"/>
</dbReference>
<keyword evidence="4" id="KW-1185">Reference proteome</keyword>
<dbReference type="NCBIfam" id="TIGR00254">
    <property type="entry name" value="GGDEF"/>
    <property type="match status" value="1"/>
</dbReference>
<dbReference type="Pfam" id="PF00990">
    <property type="entry name" value="GGDEF"/>
    <property type="match status" value="1"/>
</dbReference>
<dbReference type="InterPro" id="IPR050706">
    <property type="entry name" value="Cyclic-di-GMP_PDE-like"/>
</dbReference>
<dbReference type="InterPro" id="IPR001633">
    <property type="entry name" value="EAL_dom"/>
</dbReference>
<dbReference type="GO" id="GO:0071111">
    <property type="term" value="F:cyclic-guanylate-specific phosphodiesterase activity"/>
    <property type="evidence" value="ECO:0007669"/>
    <property type="project" value="InterPro"/>
</dbReference>
<dbReference type="EMBL" id="WHOD01000128">
    <property type="protein sequence ID" value="NOU98115.1"/>
    <property type="molecule type" value="Genomic_DNA"/>
</dbReference>
<proteinExistence type="predicted"/>
<dbReference type="InterPro" id="IPR029787">
    <property type="entry name" value="Nucleotide_cyclase"/>
</dbReference>
<dbReference type="SUPFAM" id="SSF141868">
    <property type="entry name" value="EAL domain-like"/>
    <property type="match status" value="1"/>
</dbReference>
<dbReference type="PROSITE" id="PS50883">
    <property type="entry name" value="EAL"/>
    <property type="match status" value="1"/>
</dbReference>
<evidence type="ECO:0000313" key="4">
    <source>
        <dbReference type="Proteomes" id="UP000641588"/>
    </source>
</evidence>
<gene>
    <name evidence="3" type="ORF">GC093_33525</name>
</gene>
<dbReference type="InterPro" id="IPR046342">
    <property type="entry name" value="CBS_dom_sf"/>
</dbReference>
<dbReference type="PANTHER" id="PTHR33121:SF76">
    <property type="entry name" value="SIGNALING PROTEIN"/>
    <property type="match status" value="1"/>
</dbReference>
<dbReference type="InterPro" id="IPR035919">
    <property type="entry name" value="EAL_sf"/>
</dbReference>
<evidence type="ECO:0000259" key="2">
    <source>
        <dbReference type="PROSITE" id="PS50887"/>
    </source>
</evidence>
<feature type="domain" description="GGDEF" evidence="2">
    <location>
        <begin position="452"/>
        <end position="601"/>
    </location>
</feature>
<dbReference type="SUPFAM" id="SSF54631">
    <property type="entry name" value="CBS-domain pair"/>
    <property type="match status" value="1"/>
</dbReference>
<organism evidence="3 4">
    <name type="scientific">Paenibacillus foliorum</name>
    <dbReference type="NCBI Taxonomy" id="2654974"/>
    <lineage>
        <taxon>Bacteria</taxon>
        <taxon>Bacillati</taxon>
        <taxon>Bacillota</taxon>
        <taxon>Bacilli</taxon>
        <taxon>Bacillales</taxon>
        <taxon>Paenibacillaceae</taxon>
        <taxon>Paenibacillus</taxon>
    </lineage>
</organism>
<sequence length="623" mass="70115">MKHFTEVGMNMTTDKQTKSMISMGEDSSFFREQFQQILQHRLIHSVYQPIVSLKDGVIAGYEALTRGPENSPFQSPVRLFEYAEREGLLYSLDRLARETAIRGSFFSKGRELLFINIPAAILQDPQFASGKTMELLQARGLTPGNVVFEITERSSIEDFSMAKQVLEHYRRQGYRIAIDDAGAGYSSLQAIAELQPDFIKVDRSLVQDIHLHKTKEYIMETFVTFAKKLHIEVIAEGIECIEELLHLTRMGVHYGQGFLLGRPGLEKSSVDIGMVKQIVQHRKIHDSVGSTWAIGDLTAPIQKFDSKTVISEVANYFKKNSNAVGAVVVSDEIPVGLIMRERLFQQLAGQYGFSLFWNRTIDQAMDAYPLIVDKQTPVETVSQLATSRNTNLYDLVIITSEGRMAGAASIRSILECITNARMETAKVASPLTGLPGNIQIHRELNKRLLEKRRFSVIYADLDYFKWFNDRYGFQKGDILIQFTADVIQQSIVVCGIPFDFVGHIGGDDFIALTSTDIPEKLCVELIRRFDQGVRMFYEGDDWSYVEDRSGNRIETSGVTISLSLIICENEATVTLEEISQAAAKLKKQSKSQLGSVFVSERIGLPTNSEDQINEVVYENNSKS</sequence>
<protein>
    <submittedName>
        <fullName evidence="3">EAL domain-containing protein</fullName>
    </submittedName>
</protein>
<dbReference type="InterPro" id="IPR043128">
    <property type="entry name" value="Rev_trsase/Diguanyl_cyclase"/>
</dbReference>
<accession>A0A972H3R3</accession>
<feature type="domain" description="EAL" evidence="1">
    <location>
        <begin position="27"/>
        <end position="277"/>
    </location>
</feature>
<evidence type="ECO:0000259" key="1">
    <source>
        <dbReference type="PROSITE" id="PS50883"/>
    </source>
</evidence>
<dbReference type="Gene3D" id="3.30.70.270">
    <property type="match status" value="1"/>
</dbReference>
<dbReference type="PROSITE" id="PS50887">
    <property type="entry name" value="GGDEF"/>
    <property type="match status" value="1"/>
</dbReference>
<dbReference type="Gene3D" id="3.20.20.450">
    <property type="entry name" value="EAL domain"/>
    <property type="match status" value="1"/>
</dbReference>
<dbReference type="AlphaFoldDB" id="A0A972H3R3"/>
<dbReference type="SMART" id="SM00267">
    <property type="entry name" value="GGDEF"/>
    <property type="match status" value="1"/>
</dbReference>
<dbReference type="SUPFAM" id="SSF55073">
    <property type="entry name" value="Nucleotide cyclase"/>
    <property type="match status" value="1"/>
</dbReference>